<feature type="compositionally biased region" description="Basic residues" evidence="17">
    <location>
        <begin position="120"/>
        <end position="132"/>
    </location>
</feature>
<dbReference type="GO" id="GO:0003964">
    <property type="term" value="F:RNA-directed DNA polymerase activity"/>
    <property type="evidence" value="ECO:0007669"/>
    <property type="project" value="UniProtKB-KW"/>
</dbReference>
<dbReference type="InterPro" id="IPR005162">
    <property type="entry name" value="Retrotrans_gag_dom"/>
</dbReference>
<evidence type="ECO:0000256" key="13">
    <source>
        <dbReference type="ARBA" id="ARBA00022932"/>
    </source>
</evidence>
<evidence type="ECO:0000256" key="3">
    <source>
        <dbReference type="ARBA" id="ARBA00022679"/>
    </source>
</evidence>
<reference evidence="21 22" key="1">
    <citation type="journal article" date="2022" name="Nat. Plants">
        <title>Genomes of leafy and leafless Platanthera orchids illuminate the evolution of mycoheterotrophy.</title>
        <authorList>
            <person name="Li M.H."/>
            <person name="Liu K.W."/>
            <person name="Li Z."/>
            <person name="Lu H.C."/>
            <person name="Ye Q.L."/>
            <person name="Zhang D."/>
            <person name="Wang J.Y."/>
            <person name="Li Y.F."/>
            <person name="Zhong Z.M."/>
            <person name="Liu X."/>
            <person name="Yu X."/>
            <person name="Liu D.K."/>
            <person name="Tu X.D."/>
            <person name="Liu B."/>
            <person name="Hao Y."/>
            <person name="Liao X.Y."/>
            <person name="Jiang Y.T."/>
            <person name="Sun W.H."/>
            <person name="Chen J."/>
            <person name="Chen Y.Q."/>
            <person name="Ai Y."/>
            <person name="Zhai J.W."/>
            <person name="Wu S.S."/>
            <person name="Zhou Z."/>
            <person name="Hsiao Y.Y."/>
            <person name="Wu W.L."/>
            <person name="Chen Y.Y."/>
            <person name="Lin Y.F."/>
            <person name="Hsu J.L."/>
            <person name="Li C.Y."/>
            <person name="Wang Z.W."/>
            <person name="Zhao X."/>
            <person name="Zhong W.Y."/>
            <person name="Ma X.K."/>
            <person name="Ma L."/>
            <person name="Huang J."/>
            <person name="Chen G.Z."/>
            <person name="Huang M.Z."/>
            <person name="Huang L."/>
            <person name="Peng D.H."/>
            <person name="Luo Y.B."/>
            <person name="Zou S.Q."/>
            <person name="Chen S.P."/>
            <person name="Lan S."/>
            <person name="Tsai W.C."/>
            <person name="Van de Peer Y."/>
            <person name="Liu Z.J."/>
        </authorList>
    </citation>
    <scope>NUCLEOTIDE SEQUENCE [LARGE SCALE GENOMIC DNA]</scope>
    <source>
        <strain evidence="21">Lor287</strain>
    </source>
</reference>
<feature type="compositionally biased region" description="Basic and acidic residues" evidence="17">
    <location>
        <begin position="19"/>
        <end position="46"/>
    </location>
</feature>
<dbReference type="Pfam" id="PF00078">
    <property type="entry name" value="RVT_1"/>
    <property type="match status" value="1"/>
</dbReference>
<evidence type="ECO:0000256" key="1">
    <source>
        <dbReference type="ARBA" id="ARBA00012493"/>
    </source>
</evidence>
<dbReference type="InterPro" id="IPR021109">
    <property type="entry name" value="Peptidase_aspartic_dom_sf"/>
</dbReference>
<keyword evidence="22" id="KW-1185">Reference proteome</keyword>
<dbReference type="PANTHER" id="PTHR37984">
    <property type="entry name" value="PROTEIN CBG26694"/>
    <property type="match status" value="1"/>
</dbReference>
<feature type="domain" description="Reverse transcriptase" evidence="19">
    <location>
        <begin position="766"/>
        <end position="945"/>
    </location>
</feature>
<feature type="compositionally biased region" description="Low complexity" evidence="17">
    <location>
        <begin position="1"/>
        <end position="17"/>
    </location>
</feature>
<keyword evidence="9" id="KW-0378">Hydrolase</keyword>
<dbReference type="FunFam" id="3.30.70.270:FF:000020">
    <property type="entry name" value="Transposon Tf2-6 polyprotein-like Protein"/>
    <property type="match status" value="1"/>
</dbReference>
<dbReference type="FunFam" id="3.10.10.10:FF:000007">
    <property type="entry name" value="Retrovirus-related Pol polyprotein from transposon 17.6-like Protein"/>
    <property type="match status" value="1"/>
</dbReference>
<dbReference type="InterPro" id="IPR041588">
    <property type="entry name" value="Integrase_H2C2"/>
</dbReference>
<dbReference type="InterPro" id="IPR056924">
    <property type="entry name" value="SH3_Tf2-1"/>
</dbReference>
<name>A0AAP0BZR9_9ASPA</name>
<evidence type="ECO:0000256" key="5">
    <source>
        <dbReference type="ARBA" id="ARBA00022722"/>
    </source>
</evidence>
<dbReference type="SUPFAM" id="SSF56672">
    <property type="entry name" value="DNA/RNA polymerases"/>
    <property type="match status" value="1"/>
</dbReference>
<evidence type="ECO:0000256" key="15">
    <source>
        <dbReference type="ARBA" id="ARBA00023172"/>
    </source>
</evidence>
<dbReference type="InterPro" id="IPR036397">
    <property type="entry name" value="RNaseH_sf"/>
</dbReference>
<keyword evidence="16" id="KW-0862">Zinc</keyword>
<feature type="compositionally biased region" description="Basic and acidic residues" evidence="17">
    <location>
        <begin position="135"/>
        <end position="150"/>
    </location>
</feature>
<feature type="compositionally biased region" description="Basic and acidic residues" evidence="17">
    <location>
        <begin position="110"/>
        <end position="119"/>
    </location>
</feature>
<dbReference type="InterPro" id="IPR012337">
    <property type="entry name" value="RNaseH-like_sf"/>
</dbReference>
<dbReference type="Gene3D" id="3.30.420.10">
    <property type="entry name" value="Ribonuclease H-like superfamily/Ribonuclease H"/>
    <property type="match status" value="1"/>
</dbReference>
<dbReference type="GO" id="GO:0003887">
    <property type="term" value="F:DNA-directed DNA polymerase activity"/>
    <property type="evidence" value="ECO:0007669"/>
    <property type="project" value="UniProtKB-KW"/>
</dbReference>
<feature type="region of interest" description="Disordered" evidence="17">
    <location>
        <begin position="1"/>
        <end position="150"/>
    </location>
</feature>
<dbReference type="GO" id="GO:0003677">
    <property type="term" value="F:DNA binding"/>
    <property type="evidence" value="ECO:0007669"/>
    <property type="project" value="UniProtKB-KW"/>
</dbReference>
<dbReference type="Pfam" id="PF00098">
    <property type="entry name" value="zf-CCHC"/>
    <property type="match status" value="1"/>
</dbReference>
<evidence type="ECO:0000259" key="19">
    <source>
        <dbReference type="PROSITE" id="PS50878"/>
    </source>
</evidence>
<dbReference type="CDD" id="cd01647">
    <property type="entry name" value="RT_LTR"/>
    <property type="match status" value="1"/>
</dbReference>
<dbReference type="Pfam" id="PF03732">
    <property type="entry name" value="Retrotrans_gag"/>
    <property type="match status" value="1"/>
</dbReference>
<keyword evidence="7" id="KW-0064">Aspartyl protease</keyword>
<evidence type="ECO:0000256" key="4">
    <source>
        <dbReference type="ARBA" id="ARBA00022695"/>
    </source>
</evidence>
<dbReference type="CDD" id="cd09274">
    <property type="entry name" value="RNase_HI_RT_Ty3"/>
    <property type="match status" value="1"/>
</dbReference>
<dbReference type="GO" id="GO:0015074">
    <property type="term" value="P:DNA integration"/>
    <property type="evidence" value="ECO:0007669"/>
    <property type="project" value="UniProtKB-KW"/>
</dbReference>
<keyword evidence="10" id="KW-0460">Magnesium</keyword>
<evidence type="ECO:0000256" key="16">
    <source>
        <dbReference type="PROSITE-ProRule" id="PRU00047"/>
    </source>
</evidence>
<dbReference type="GO" id="GO:0004190">
    <property type="term" value="F:aspartic-type endopeptidase activity"/>
    <property type="evidence" value="ECO:0007669"/>
    <property type="project" value="UniProtKB-KW"/>
</dbReference>
<feature type="compositionally biased region" description="Polar residues" evidence="17">
    <location>
        <begin position="48"/>
        <end position="60"/>
    </location>
</feature>
<keyword evidence="16" id="KW-0863">Zinc-finger</keyword>
<dbReference type="EMBL" id="JBBWWQ010000002">
    <property type="protein sequence ID" value="KAK8954132.1"/>
    <property type="molecule type" value="Genomic_DNA"/>
</dbReference>
<evidence type="ECO:0000256" key="9">
    <source>
        <dbReference type="ARBA" id="ARBA00022801"/>
    </source>
</evidence>
<feature type="domain" description="CCHC-type" evidence="18">
    <location>
        <begin position="529"/>
        <end position="544"/>
    </location>
</feature>
<sequence>MRETTVRTVRLSTTTVRKGGHEQAEKRVREERTLKWIKGGGEDRDLNAGSNSSDGQADHNSGQRRRPRAGREKIPRVKNTQADSKRPRRARNPATRLKAASRNRPQSAREGFRDKEEKRRAGRGRRRSRRIAGGRPREKRGSLDQEQKREPAVETIGFRVGELRGLSRWRARFQSIGLDERLVENATEKTGMLLVQVERFARVLAVVIHLEAQEAISEGTASVQAQQELPQTIPSREEQQTSPQLIDLTRMLAEAIKLVRETPPPAAPEVAGPLQQRHLDVDLKQFLELKPPVFRGGGGLSPLETEDWISRIETILEVMLCPDERKVGLVTFLLEGEAKRWWLNVRGRLAGRGQASIPWATFIQAFTNWFVPESEKKLLHDKFLRLVQGSRSVLEYETEFANLAFYAEAFVPNEKERCRRFQEGLRDTIRSILIPMEITDYGALVQKARLMEIDAEKTQRRRDFAKKRTTWSSSSKESSSKTSTSGKSSDSGKRPRPIESSRSASVVEQRCGKCGKSHKGQCLVGSNVCYLCRQPGHRQRECPRNREGQRAAQPFPVPQGQRLYQMGRASEGEYAASTSTATPAGFYNEERRVQPRVFNLSQQEAKADDTVVTGIIPIDFVVLLLTEFDIILGMDWLTQNEAVINCKNKEVSVKCADQSRITYRGFGEVSKMLISAMKALSQIRKGSEAILVMVKGPPEEKKDITTIPVVCEFQELFPEELAGLPPKREIEFEINLEQGARPMAKSPYRMTPKELAELRVQLQELIDKNFIRPSSSPWGAPVLFVKKKEGTLRLCVDYRELNKLTVKNKYPLPRIEDLFDQLVNAKMFSKLDLRSGYHQLRIKEEDIFKTAFSTRYGHYEFMVMPFGLTNAPAAFMDLMNRVFKDYLDRFVIVFIDDILIYSPSEDEHAWHLRLALQTLKEHQLYAKFTKCEFWLRKVSFLGHVISEQGLAVDPTKIESILNWSQPTSVTEVRSFLGLAGYYRRFVKDFSKISLPLTQLTRKNMLFQWSVDCQSAFDILKEKLTTAPILTMPSGTEGFQIYSDASYKGLGCVLMQYGKVIAYASRQLKDAEKNYPVHDLELAAVIFALKMWRHYLYGVHCEVFTDHKNLKYIFTQKELNLRQRRWLEFIKDYDVDMQYHPGKANVVADALSRKNTVGLSILSGYAAQLVYELEKMQITPLVTLESKRAQLSQLQIRNTLKDKIKSALPKDPFLVELQEKVKKGETDEFKEQNELLLMNGRLCVPNINNLRKDILYEAHNTPYSIHPGRTKMYHDLKEDFWWPGMKKDIIAYILSCHICQLVKAEHQKPGGYLHSLPIPEWKWEDIAMDFVFGLPRSKLGHDGIWVIIDRLTKSAHFIPVRQDGPPEKLNDLYIDVIVKLHGIPRSIISDRDGRFTSGNWRYIHKRLGTKLLFSTAFHPQTDGQSERTIQFLEDLLRMVVLDLKGSWEKYLTLVEFAYNNSYQSSIQMAPFEALYGRRCRTPLSWAEEGERTLYNREKIDKWHEKVKLIQERMKIAQDRQQKYYNARHRLVQFQVGDQVCLKIRPFKGVTRFRRLGKLSPRYVGPFSVIERVGDVAYRLELPVELQRLHHEPESYRPIISRAQVGIYCLFPFDSCCIV</sequence>
<dbReference type="InterPro" id="IPR041373">
    <property type="entry name" value="RT_RNaseH"/>
</dbReference>
<dbReference type="PROSITE" id="PS50158">
    <property type="entry name" value="ZF_CCHC"/>
    <property type="match status" value="1"/>
</dbReference>
<dbReference type="Gene3D" id="2.40.70.10">
    <property type="entry name" value="Acid Proteases"/>
    <property type="match status" value="1"/>
</dbReference>
<keyword evidence="4" id="KW-0548">Nucleotidyltransferase</keyword>
<dbReference type="Pfam" id="PF12896">
    <property type="entry name" value="ANAPC4"/>
    <property type="match status" value="1"/>
</dbReference>
<feature type="compositionally biased region" description="Basic and acidic residues" evidence="17">
    <location>
        <begin position="490"/>
        <end position="499"/>
    </location>
</feature>
<feature type="compositionally biased region" description="Low complexity" evidence="17">
    <location>
        <begin position="470"/>
        <end position="489"/>
    </location>
</feature>
<dbReference type="Gene3D" id="3.30.70.270">
    <property type="match status" value="2"/>
</dbReference>
<keyword evidence="2" id="KW-0645">Protease</keyword>
<dbReference type="GO" id="GO:0006310">
    <property type="term" value="P:DNA recombination"/>
    <property type="evidence" value="ECO:0007669"/>
    <property type="project" value="UniProtKB-KW"/>
</dbReference>
<dbReference type="InterPro" id="IPR043502">
    <property type="entry name" value="DNA/RNA_pol_sf"/>
</dbReference>
<feature type="region of interest" description="Disordered" evidence="17">
    <location>
        <begin position="459"/>
        <end position="505"/>
    </location>
</feature>
<dbReference type="FunFam" id="3.10.20.370:FF:000001">
    <property type="entry name" value="Retrovirus-related Pol polyprotein from transposon 17.6-like protein"/>
    <property type="match status" value="1"/>
</dbReference>
<evidence type="ECO:0000256" key="10">
    <source>
        <dbReference type="ARBA" id="ARBA00022842"/>
    </source>
</evidence>
<evidence type="ECO:0000256" key="12">
    <source>
        <dbReference type="ARBA" id="ARBA00022918"/>
    </source>
</evidence>
<dbReference type="Pfam" id="PF24626">
    <property type="entry name" value="SH3_Tf2-1"/>
    <property type="match status" value="1"/>
</dbReference>
<dbReference type="Pfam" id="PF17921">
    <property type="entry name" value="Integrase_H2C2"/>
    <property type="match status" value="1"/>
</dbReference>
<feature type="domain" description="Integrase catalytic" evidence="20">
    <location>
        <begin position="1312"/>
        <end position="1477"/>
    </location>
</feature>
<evidence type="ECO:0000259" key="18">
    <source>
        <dbReference type="PROSITE" id="PS50158"/>
    </source>
</evidence>
<evidence type="ECO:0000256" key="11">
    <source>
        <dbReference type="ARBA" id="ARBA00022908"/>
    </source>
</evidence>
<evidence type="ECO:0000256" key="17">
    <source>
        <dbReference type="SAM" id="MobiDB-lite"/>
    </source>
</evidence>
<dbReference type="PANTHER" id="PTHR37984:SF5">
    <property type="entry name" value="PROTEIN NYNRIN-LIKE"/>
    <property type="match status" value="1"/>
</dbReference>
<organism evidence="21 22">
    <name type="scientific">Platanthera zijinensis</name>
    <dbReference type="NCBI Taxonomy" id="2320716"/>
    <lineage>
        <taxon>Eukaryota</taxon>
        <taxon>Viridiplantae</taxon>
        <taxon>Streptophyta</taxon>
        <taxon>Embryophyta</taxon>
        <taxon>Tracheophyta</taxon>
        <taxon>Spermatophyta</taxon>
        <taxon>Magnoliopsida</taxon>
        <taxon>Liliopsida</taxon>
        <taxon>Asparagales</taxon>
        <taxon>Orchidaceae</taxon>
        <taxon>Orchidoideae</taxon>
        <taxon>Orchideae</taxon>
        <taxon>Orchidinae</taxon>
        <taxon>Platanthera</taxon>
    </lineage>
</organism>
<keyword evidence="3" id="KW-0808">Transferase</keyword>
<evidence type="ECO:0000256" key="2">
    <source>
        <dbReference type="ARBA" id="ARBA00022670"/>
    </source>
</evidence>
<comment type="caution">
    <text evidence="21">The sequence shown here is derived from an EMBL/GenBank/DDBJ whole genome shotgun (WGS) entry which is preliminary data.</text>
</comment>
<dbReference type="InterPro" id="IPR050951">
    <property type="entry name" value="Retrovirus_Pol_polyprotein"/>
</dbReference>
<keyword evidence="15" id="KW-0233">DNA recombination</keyword>
<dbReference type="Gene3D" id="4.10.60.10">
    <property type="entry name" value="Zinc finger, CCHC-type"/>
    <property type="match status" value="1"/>
</dbReference>
<evidence type="ECO:0000256" key="8">
    <source>
        <dbReference type="ARBA" id="ARBA00022759"/>
    </source>
</evidence>
<keyword evidence="5" id="KW-0540">Nuclease</keyword>
<evidence type="ECO:0000313" key="22">
    <source>
        <dbReference type="Proteomes" id="UP001418222"/>
    </source>
</evidence>
<dbReference type="Proteomes" id="UP001418222">
    <property type="component" value="Unassembled WGS sequence"/>
</dbReference>
<dbReference type="PROSITE" id="PS50878">
    <property type="entry name" value="RT_POL"/>
    <property type="match status" value="1"/>
</dbReference>
<dbReference type="SUPFAM" id="SSF53098">
    <property type="entry name" value="Ribonuclease H-like"/>
    <property type="match status" value="1"/>
</dbReference>
<dbReference type="InterPro" id="IPR001878">
    <property type="entry name" value="Znf_CCHC"/>
</dbReference>
<dbReference type="InterPro" id="IPR043128">
    <property type="entry name" value="Rev_trsase/Diguanyl_cyclase"/>
</dbReference>
<dbReference type="EC" id="2.7.7.49" evidence="1"/>
<dbReference type="InterPro" id="IPR000477">
    <property type="entry name" value="RT_dom"/>
</dbReference>
<proteinExistence type="predicted"/>
<dbReference type="Gene3D" id="1.10.340.70">
    <property type="match status" value="1"/>
</dbReference>
<evidence type="ECO:0000256" key="7">
    <source>
        <dbReference type="ARBA" id="ARBA00022750"/>
    </source>
</evidence>
<gene>
    <name evidence="21" type="ORF">KSP39_PZI001653</name>
</gene>
<dbReference type="GO" id="GO:0004519">
    <property type="term" value="F:endonuclease activity"/>
    <property type="evidence" value="ECO:0007669"/>
    <property type="project" value="UniProtKB-KW"/>
</dbReference>
<keyword evidence="8" id="KW-0255">Endonuclease</keyword>
<dbReference type="Pfam" id="PF17917">
    <property type="entry name" value="RT_RNaseH"/>
    <property type="match status" value="1"/>
</dbReference>
<dbReference type="SMART" id="SM00343">
    <property type="entry name" value="ZnF_C2HC"/>
    <property type="match status" value="1"/>
</dbReference>
<dbReference type="PROSITE" id="PS50994">
    <property type="entry name" value="INTEGRASE"/>
    <property type="match status" value="1"/>
</dbReference>
<dbReference type="GO" id="GO:0006508">
    <property type="term" value="P:proteolysis"/>
    <property type="evidence" value="ECO:0007669"/>
    <property type="project" value="UniProtKB-KW"/>
</dbReference>
<evidence type="ECO:0000313" key="21">
    <source>
        <dbReference type="EMBL" id="KAK8954132.1"/>
    </source>
</evidence>
<keyword evidence="12" id="KW-0695">RNA-directed DNA polymerase</keyword>
<accession>A0AAP0BZR9</accession>
<dbReference type="InterPro" id="IPR024790">
    <property type="entry name" value="APC4_long_dom"/>
</dbReference>
<dbReference type="Gene3D" id="3.10.10.10">
    <property type="entry name" value="HIV Type 1 Reverse Transcriptase, subunit A, domain 1"/>
    <property type="match status" value="1"/>
</dbReference>
<keyword evidence="14" id="KW-0238">DNA-binding</keyword>
<dbReference type="InterPro" id="IPR001584">
    <property type="entry name" value="Integrase_cat-core"/>
</dbReference>
<keyword evidence="13" id="KW-0239">DNA-directed DNA polymerase</keyword>
<protein>
    <recommendedName>
        <fullName evidence="1">RNA-directed DNA polymerase</fullName>
        <ecNumber evidence="1">2.7.7.49</ecNumber>
    </recommendedName>
</protein>
<dbReference type="GO" id="GO:0008270">
    <property type="term" value="F:zinc ion binding"/>
    <property type="evidence" value="ECO:0007669"/>
    <property type="project" value="UniProtKB-KW"/>
</dbReference>
<evidence type="ECO:0000256" key="14">
    <source>
        <dbReference type="ARBA" id="ARBA00023125"/>
    </source>
</evidence>
<keyword evidence="6" id="KW-0479">Metal-binding</keyword>
<evidence type="ECO:0000256" key="6">
    <source>
        <dbReference type="ARBA" id="ARBA00022723"/>
    </source>
</evidence>
<dbReference type="Pfam" id="PF08284">
    <property type="entry name" value="RVP_2"/>
    <property type="match status" value="1"/>
</dbReference>
<keyword evidence="11" id="KW-0229">DNA integration</keyword>
<evidence type="ECO:0000259" key="20">
    <source>
        <dbReference type="PROSITE" id="PS50994"/>
    </source>
</evidence>